<evidence type="ECO:0000313" key="1">
    <source>
        <dbReference type="EMBL" id="MDG2992017.1"/>
    </source>
</evidence>
<proteinExistence type="predicted"/>
<organism evidence="1 2">
    <name type="scientific">Candidatus Synechococcus calcipolaris G9</name>
    <dbReference type="NCBI Taxonomy" id="1497997"/>
    <lineage>
        <taxon>Bacteria</taxon>
        <taxon>Bacillati</taxon>
        <taxon>Cyanobacteriota</taxon>
        <taxon>Cyanophyceae</taxon>
        <taxon>Synechococcales</taxon>
        <taxon>Synechococcaceae</taxon>
        <taxon>Synechococcus</taxon>
    </lineage>
</organism>
<accession>A0ABT6F2H3</accession>
<protein>
    <submittedName>
        <fullName evidence="1">Uncharacterized protein</fullName>
    </submittedName>
</protein>
<dbReference type="RefSeq" id="WP_277867941.1">
    <property type="nucleotide sequence ID" value="NZ_JAKKUT010000006.1"/>
</dbReference>
<comment type="caution">
    <text evidence="1">The sequence shown here is derived from an EMBL/GenBank/DDBJ whole genome shotgun (WGS) entry which is preliminary data.</text>
</comment>
<name>A0ABT6F2H3_9SYNE</name>
<dbReference type="EMBL" id="JAKKUT010000006">
    <property type="protein sequence ID" value="MDG2992017.1"/>
    <property type="molecule type" value="Genomic_DNA"/>
</dbReference>
<sequence length="46" mass="5214">MAKKFSNLRSQMSHEAQAKAQAKAVAMLEEMTLHELPIMDTDRPMP</sequence>
<dbReference type="Proteomes" id="UP001154265">
    <property type="component" value="Unassembled WGS sequence"/>
</dbReference>
<evidence type="ECO:0000313" key="2">
    <source>
        <dbReference type="Proteomes" id="UP001154265"/>
    </source>
</evidence>
<reference evidence="1" key="2">
    <citation type="submission" date="2022-01" db="EMBL/GenBank/DDBJ databases">
        <authorList>
            <person name="Zivanovic Y."/>
            <person name="Moreira D."/>
            <person name="Lopez-Garcia P."/>
        </authorList>
    </citation>
    <scope>NUCLEOTIDE SEQUENCE</scope>
    <source>
        <strain evidence="1">G9</strain>
    </source>
</reference>
<gene>
    <name evidence="1" type="ORF">L3556_13915</name>
</gene>
<keyword evidence="2" id="KW-1185">Reference proteome</keyword>
<reference evidence="1" key="1">
    <citation type="journal article" date="2022" name="Genome Biol. Evol.">
        <title>A New Gene Family Diagnostic for Intracellular Biomineralization of Amorphous Ca Carbonates by Cyanobacteria.</title>
        <authorList>
            <person name="Benzerara K."/>
            <person name="Duprat E."/>
            <person name="Bitard-Feildel T."/>
            <person name="Caumes G."/>
            <person name="Cassier-Chauvat C."/>
            <person name="Chauvat F."/>
            <person name="Dezi M."/>
            <person name="Diop S.I."/>
            <person name="Gaschignard G."/>
            <person name="Gorgen S."/>
            <person name="Gugger M."/>
            <person name="Lopez-Garcia P."/>
            <person name="Millet M."/>
            <person name="Skouri-Panet F."/>
            <person name="Moreira D."/>
            <person name="Callebaut I."/>
        </authorList>
    </citation>
    <scope>NUCLEOTIDE SEQUENCE</scope>
    <source>
        <strain evidence="1">G9</strain>
    </source>
</reference>